<dbReference type="GO" id="GO:0016788">
    <property type="term" value="F:hydrolase activity, acting on ester bonds"/>
    <property type="evidence" value="ECO:0007669"/>
    <property type="project" value="InterPro"/>
</dbReference>
<name>A0A9N9PAS7_9GLOM</name>
<accession>A0A9N9PAS7</accession>
<evidence type="ECO:0000256" key="1">
    <source>
        <dbReference type="ARBA" id="ARBA00022801"/>
    </source>
</evidence>
<gene>
    <name evidence="3" type="ORF">DERYTH_LOCUS22991</name>
</gene>
<dbReference type="InterPro" id="IPR007312">
    <property type="entry name" value="Phosphoesterase"/>
</dbReference>
<sequence length="286" mass="32662">MFNLFTKLFAILLISSTVFIAADVVKGKWFDRIVLIMFENTNQSVVIADPYFKEITTRPQGVFFSEFYAVEHPSEPNYVAQIAGSTFGILDDENYDVNATTLVDLLESKNVSWKGYMEDFPENCFLGANTSLYARKHNPFFSFTTITNNPTRCAKVVNGSRLDDDIANNQVPQVVYYTPNLIDDAHNTNVTFASSWFKSWFEPKLKNPSFTNNTLFFITFDESDNNNDTINHIYSAIYGSPVQNNSDHNDTTKYNHYSFLRTVEDNWNLGSLGRNDTNATAFTKYL</sequence>
<organism evidence="3 4">
    <name type="scientific">Dentiscutata erythropus</name>
    <dbReference type="NCBI Taxonomy" id="1348616"/>
    <lineage>
        <taxon>Eukaryota</taxon>
        <taxon>Fungi</taxon>
        <taxon>Fungi incertae sedis</taxon>
        <taxon>Mucoromycota</taxon>
        <taxon>Glomeromycotina</taxon>
        <taxon>Glomeromycetes</taxon>
        <taxon>Diversisporales</taxon>
        <taxon>Gigasporaceae</taxon>
        <taxon>Dentiscutata</taxon>
    </lineage>
</organism>
<feature type="signal peptide" evidence="2">
    <location>
        <begin position="1"/>
        <end position="27"/>
    </location>
</feature>
<dbReference type="PANTHER" id="PTHR31956:SF8">
    <property type="entry name" value="ACID PHOSPHATASE PHOA (AFU_ORTHOLOGUE AFUA_1G03570)"/>
    <property type="match status" value="1"/>
</dbReference>
<dbReference type="Gene3D" id="3.40.720.10">
    <property type="entry name" value="Alkaline Phosphatase, subunit A"/>
    <property type="match status" value="1"/>
</dbReference>
<comment type="caution">
    <text evidence="3">The sequence shown here is derived from an EMBL/GenBank/DDBJ whole genome shotgun (WGS) entry which is preliminary data.</text>
</comment>
<evidence type="ECO:0000256" key="2">
    <source>
        <dbReference type="SAM" id="SignalP"/>
    </source>
</evidence>
<dbReference type="PANTHER" id="PTHR31956">
    <property type="entry name" value="NON-SPECIFIC PHOSPHOLIPASE C4-RELATED"/>
    <property type="match status" value="1"/>
</dbReference>
<keyword evidence="4" id="KW-1185">Reference proteome</keyword>
<dbReference type="EMBL" id="CAJVPY010033514">
    <property type="protein sequence ID" value="CAG8799035.1"/>
    <property type="molecule type" value="Genomic_DNA"/>
</dbReference>
<evidence type="ECO:0000313" key="3">
    <source>
        <dbReference type="EMBL" id="CAG8799035.1"/>
    </source>
</evidence>
<dbReference type="OrthoDB" id="5135119at2759"/>
<dbReference type="AlphaFoldDB" id="A0A9N9PAS7"/>
<protein>
    <submittedName>
        <fullName evidence="3">27747_t:CDS:1</fullName>
    </submittedName>
</protein>
<proteinExistence type="predicted"/>
<dbReference type="Pfam" id="PF04185">
    <property type="entry name" value="Phosphoesterase"/>
    <property type="match status" value="1"/>
</dbReference>
<dbReference type="InterPro" id="IPR017850">
    <property type="entry name" value="Alkaline_phosphatase_core_sf"/>
</dbReference>
<keyword evidence="1" id="KW-0378">Hydrolase</keyword>
<reference evidence="3" key="1">
    <citation type="submission" date="2021-06" db="EMBL/GenBank/DDBJ databases">
        <authorList>
            <person name="Kallberg Y."/>
            <person name="Tangrot J."/>
            <person name="Rosling A."/>
        </authorList>
    </citation>
    <scope>NUCLEOTIDE SEQUENCE</scope>
    <source>
        <strain evidence="3">MA453B</strain>
    </source>
</reference>
<feature type="chain" id="PRO_5040418153" evidence="2">
    <location>
        <begin position="28"/>
        <end position="286"/>
    </location>
</feature>
<dbReference type="GO" id="GO:0009395">
    <property type="term" value="P:phospholipid catabolic process"/>
    <property type="evidence" value="ECO:0007669"/>
    <property type="project" value="TreeGrafter"/>
</dbReference>
<keyword evidence="2" id="KW-0732">Signal</keyword>
<dbReference type="Proteomes" id="UP000789405">
    <property type="component" value="Unassembled WGS sequence"/>
</dbReference>
<evidence type="ECO:0000313" key="4">
    <source>
        <dbReference type="Proteomes" id="UP000789405"/>
    </source>
</evidence>
<feature type="non-terminal residue" evidence="3">
    <location>
        <position position="286"/>
    </location>
</feature>